<feature type="transmembrane region" description="Helical" evidence="6">
    <location>
        <begin position="43"/>
        <end position="64"/>
    </location>
</feature>
<evidence type="ECO:0000256" key="1">
    <source>
        <dbReference type="ARBA" id="ARBA00004651"/>
    </source>
</evidence>
<accession>A0A3N4ELU5</accession>
<dbReference type="EMBL" id="CP034073">
    <property type="protein sequence ID" value="AZG36689.1"/>
    <property type="molecule type" value="Genomic_DNA"/>
</dbReference>
<dbReference type="AlphaFoldDB" id="A0A3N4ELU5"/>
<keyword evidence="2" id="KW-1003">Cell membrane</keyword>
<comment type="subcellular location">
    <subcellularLocation>
        <location evidence="1">Cell membrane</location>
        <topology evidence="1">Multi-pass membrane protein</topology>
    </subcellularLocation>
</comment>
<proteinExistence type="predicted"/>
<feature type="transmembrane region" description="Helical" evidence="6">
    <location>
        <begin position="12"/>
        <end position="37"/>
    </location>
</feature>
<dbReference type="InterPro" id="IPR005171">
    <property type="entry name" value="Cyt_c_oxidase_su4_prok"/>
</dbReference>
<dbReference type="Proteomes" id="UP000278855">
    <property type="component" value="Unassembled WGS sequence"/>
</dbReference>
<evidence type="ECO:0000256" key="3">
    <source>
        <dbReference type="ARBA" id="ARBA00022692"/>
    </source>
</evidence>
<keyword evidence="5 6" id="KW-0472">Membrane</keyword>
<dbReference type="GO" id="GO:0005886">
    <property type="term" value="C:plasma membrane"/>
    <property type="evidence" value="ECO:0007669"/>
    <property type="project" value="UniProtKB-SubCell"/>
</dbReference>
<feature type="transmembrane region" description="Helical" evidence="6">
    <location>
        <begin position="76"/>
        <end position="94"/>
    </location>
</feature>
<evidence type="ECO:0000313" key="10">
    <source>
        <dbReference type="Proteomes" id="UP000278855"/>
    </source>
</evidence>
<name>A0A3N4ELU5_9GAMM</name>
<keyword evidence="4 6" id="KW-1133">Transmembrane helix</keyword>
<dbReference type="EMBL" id="RKKB01000001">
    <property type="protein sequence ID" value="RPA34541.1"/>
    <property type="molecule type" value="Genomic_DNA"/>
</dbReference>
<evidence type="ECO:0000313" key="8">
    <source>
        <dbReference type="EMBL" id="RPA34541.1"/>
    </source>
</evidence>
<dbReference type="Pfam" id="PF03626">
    <property type="entry name" value="COX4_pro"/>
    <property type="match status" value="1"/>
</dbReference>
<keyword evidence="9" id="KW-1185">Reference proteome</keyword>
<evidence type="ECO:0000313" key="7">
    <source>
        <dbReference type="EMBL" id="AZG36689.1"/>
    </source>
</evidence>
<evidence type="ECO:0000256" key="5">
    <source>
        <dbReference type="ARBA" id="ARBA00023136"/>
    </source>
</evidence>
<evidence type="ECO:0008006" key="11">
    <source>
        <dbReference type="Google" id="ProtNLM"/>
    </source>
</evidence>
<dbReference type="KEGG" id="spsr:EGC80_18680"/>
<protein>
    <recommendedName>
        <fullName evidence="11">Cytochrome C oxidase subunit IV</fullName>
    </recommendedName>
</protein>
<evidence type="ECO:0000256" key="2">
    <source>
        <dbReference type="ARBA" id="ARBA00022475"/>
    </source>
</evidence>
<keyword evidence="3 6" id="KW-0812">Transmembrane</keyword>
<reference evidence="7 9" key="1">
    <citation type="submission" date="2018-11" db="EMBL/GenBank/DDBJ databases">
        <title>Shewanella sp. M2.</title>
        <authorList>
            <person name="Hwang Y.J."/>
            <person name="Hwang C.Y."/>
        </authorList>
    </citation>
    <scope>NUCLEOTIDE SEQUENCE [LARGE SCALE GENOMIC DNA]</scope>
    <source>
        <strain evidence="7 9">M2</strain>
    </source>
</reference>
<reference evidence="8" key="3">
    <citation type="submission" date="2018-11" db="EMBL/GenBank/DDBJ databases">
        <authorList>
            <person name="Hwang Y.J."/>
            <person name="Hwang C.Y."/>
        </authorList>
    </citation>
    <scope>NUCLEOTIDE SEQUENCE</scope>
    <source>
        <strain evidence="8">R106</strain>
    </source>
</reference>
<organism evidence="8 10">
    <name type="scientific">Shewanella psychromarinicola</name>
    <dbReference type="NCBI Taxonomy" id="2487742"/>
    <lineage>
        <taxon>Bacteria</taxon>
        <taxon>Pseudomonadati</taxon>
        <taxon>Pseudomonadota</taxon>
        <taxon>Gammaproteobacteria</taxon>
        <taxon>Alteromonadales</taxon>
        <taxon>Shewanellaceae</taxon>
        <taxon>Shewanella</taxon>
    </lineage>
</organism>
<evidence type="ECO:0000256" key="6">
    <source>
        <dbReference type="SAM" id="Phobius"/>
    </source>
</evidence>
<evidence type="ECO:0000256" key="4">
    <source>
        <dbReference type="ARBA" id="ARBA00022989"/>
    </source>
</evidence>
<reference evidence="10" key="2">
    <citation type="submission" date="2018-11" db="EMBL/GenBank/DDBJ databases">
        <title>Shewanella sp. R106.</title>
        <authorList>
            <person name="Hwang Y.J."/>
            <person name="Hwang C.Y."/>
        </authorList>
    </citation>
    <scope>NUCLEOTIDE SEQUENCE [LARGE SCALE GENOMIC DNA]</scope>
    <source>
        <strain evidence="10">R106</strain>
    </source>
</reference>
<evidence type="ECO:0000313" key="9">
    <source>
        <dbReference type="Proteomes" id="UP000273778"/>
    </source>
</evidence>
<dbReference type="OrthoDB" id="9181004at2"/>
<sequence>MNNHQGLILRVYLYLIILTAASAYVGSVALGASNAWLQGVEDIVLASILLVTLIKGLLIVDVYMELKPAPALWRNLLRAYVTLLPIGIGLIYYLF</sequence>
<gene>
    <name evidence="8" type="ORF">EGC77_02330</name>
    <name evidence="7" type="ORF">EGC80_18680</name>
</gene>
<dbReference type="Proteomes" id="UP000273778">
    <property type="component" value="Chromosome"/>
</dbReference>
<dbReference type="RefSeq" id="WP_101032031.1">
    <property type="nucleotide sequence ID" value="NZ_CP034073.1"/>
</dbReference>